<keyword evidence="2" id="KW-1185">Reference proteome</keyword>
<dbReference type="Gene3D" id="1.20.120.440">
    <property type="entry name" value="YppE-like"/>
    <property type="match status" value="1"/>
</dbReference>
<dbReference type="RefSeq" id="WP_249102472.1">
    <property type="nucleotide sequence ID" value="NZ_JAMAST010000018.1"/>
</dbReference>
<comment type="caution">
    <text evidence="1">The sequence shown here is derived from an EMBL/GenBank/DDBJ whole genome shotgun (WGS) entry which is preliminary data.</text>
</comment>
<dbReference type="EMBL" id="JAMAST010000018">
    <property type="protein sequence ID" value="MCL1632600.1"/>
    <property type="molecule type" value="Genomic_DNA"/>
</dbReference>
<reference evidence="1 2" key="1">
    <citation type="submission" date="2022-05" db="EMBL/GenBank/DDBJ databases">
        <title>Sporolactobacillus sp nov CPB3-1, isolated from tree bark (Mangifera indica L.).</title>
        <authorList>
            <person name="Phuengjayaem S."/>
            <person name="Tanasupawat S."/>
        </authorList>
    </citation>
    <scope>NUCLEOTIDE SEQUENCE [LARGE SCALE GENOMIC DNA]</scope>
    <source>
        <strain evidence="1 2">CPB3-1</strain>
    </source>
</reference>
<organism evidence="1 2">
    <name type="scientific">Sporolactobacillus mangiferae</name>
    <dbReference type="NCBI Taxonomy" id="2940498"/>
    <lineage>
        <taxon>Bacteria</taxon>
        <taxon>Bacillati</taxon>
        <taxon>Bacillota</taxon>
        <taxon>Bacilli</taxon>
        <taxon>Bacillales</taxon>
        <taxon>Sporolactobacillaceae</taxon>
        <taxon>Sporolactobacillus</taxon>
    </lineage>
</organism>
<evidence type="ECO:0000313" key="2">
    <source>
        <dbReference type="Proteomes" id="UP001203004"/>
    </source>
</evidence>
<evidence type="ECO:0000313" key="1">
    <source>
        <dbReference type="EMBL" id="MCL1632600.1"/>
    </source>
</evidence>
<name>A0ABT0MCJ0_9BACL</name>
<dbReference type="InterPro" id="IPR023351">
    <property type="entry name" value="YppE-like_sf"/>
</dbReference>
<gene>
    <name evidence="1" type="ORF">M3N64_11795</name>
</gene>
<accession>A0ABT0MCJ0</accession>
<protein>
    <submittedName>
        <fullName evidence="1">YppE family protein</fullName>
    </submittedName>
</protein>
<sequence>MDQDMEAQLYRLTRQLKDLNQAAYRQFTERTQQENDQADFYREIKPFADHMQILIDKWRPLAEKWAAFERPAHLFPVQIKDTYDNLAIVCVTAFQKDTRKRRFYETIKSIDYVLDTMLQATSERHV</sequence>
<dbReference type="Proteomes" id="UP001203004">
    <property type="component" value="Unassembled WGS sequence"/>
</dbReference>
<proteinExistence type="predicted"/>
<dbReference type="InterPro" id="IPR014913">
    <property type="entry name" value="YppE-like"/>
</dbReference>
<dbReference type="Pfam" id="PF08807">
    <property type="entry name" value="DUF1798"/>
    <property type="match status" value="1"/>
</dbReference>
<dbReference type="SUPFAM" id="SSF140415">
    <property type="entry name" value="YppE-like"/>
    <property type="match status" value="1"/>
</dbReference>